<organism evidence="4 5">
    <name type="scientific">Aphanomyces stellatus</name>
    <dbReference type="NCBI Taxonomy" id="120398"/>
    <lineage>
        <taxon>Eukaryota</taxon>
        <taxon>Sar</taxon>
        <taxon>Stramenopiles</taxon>
        <taxon>Oomycota</taxon>
        <taxon>Saprolegniomycetes</taxon>
        <taxon>Saprolegniales</taxon>
        <taxon>Verrucalvaceae</taxon>
        <taxon>Aphanomyces</taxon>
    </lineage>
</organism>
<sequence>MAPPTEDTSKLDMWEKKKKVYAQQLAERLEEDDFKRSFAQTADHVRAIHKLSIDFNRRRTVEQAMFTISVVSILLVFIECITEDGRVSWIRIVNTVFTALLLGLLLRRYSIEVEIAIGKGSLPADVRLWELPSSLVLTFLVEFVICGLFVPPGVTGSFKLHQWITRAQTYSNGTLYCKYYGQLDGADCFLNYTYTYQVLGLVHLARVYMAPRFVRNLSDYYSYRIAFIGSLNNVDALGTLFAIKYILRTKPFAFLTVSFVSALLTTACAIWILERDINPLVSTYANACWLTVVTMATVGYGDRVPITLPGQVVIILFAMIIGIILTGMLSASFFAMLELTDADHNVFNLLSKEKQAKTTANASARLIQAAWNLRQCRRRRVDLATYQAASVLLYATAQTCRKQRKAQPLNLPSTNDELDAHFAHVRAAVRDEFAKRKARLLALEATLDGVKL</sequence>
<evidence type="ECO:0000313" key="3">
    <source>
        <dbReference type="EMBL" id="KAF0696085.1"/>
    </source>
</evidence>
<dbReference type="InterPro" id="IPR015449">
    <property type="entry name" value="K_chnl_Ca-activ_SK"/>
</dbReference>
<dbReference type="OrthoDB" id="73653at2759"/>
<gene>
    <name evidence="4" type="primary">Aste57867_13123</name>
    <name evidence="3" type="ORF">As57867_013074</name>
    <name evidence="4" type="ORF">ASTE57867_13123</name>
</gene>
<feature type="domain" description="Potassium channel" evidence="2">
    <location>
        <begin position="266"/>
        <end position="337"/>
    </location>
</feature>
<keyword evidence="1" id="KW-0812">Transmembrane</keyword>
<dbReference type="AlphaFoldDB" id="A0A485KYZ8"/>
<evidence type="ECO:0000313" key="4">
    <source>
        <dbReference type="EMBL" id="VFT89965.1"/>
    </source>
</evidence>
<dbReference type="EMBL" id="VJMH01005433">
    <property type="protein sequence ID" value="KAF0696085.1"/>
    <property type="molecule type" value="Genomic_DNA"/>
</dbReference>
<keyword evidence="1" id="KW-0472">Membrane</keyword>
<dbReference type="GO" id="GO:0016286">
    <property type="term" value="F:small conductance calcium-activated potassium channel activity"/>
    <property type="evidence" value="ECO:0007669"/>
    <property type="project" value="InterPro"/>
</dbReference>
<feature type="transmembrane region" description="Helical" evidence="1">
    <location>
        <begin position="128"/>
        <end position="150"/>
    </location>
</feature>
<feature type="transmembrane region" description="Helical" evidence="1">
    <location>
        <begin position="252"/>
        <end position="273"/>
    </location>
</feature>
<evidence type="ECO:0000259" key="2">
    <source>
        <dbReference type="Pfam" id="PF07885"/>
    </source>
</evidence>
<dbReference type="SUPFAM" id="SSF81324">
    <property type="entry name" value="Voltage-gated potassium channels"/>
    <property type="match status" value="1"/>
</dbReference>
<name>A0A485KYZ8_9STRA</name>
<feature type="transmembrane region" description="Helical" evidence="1">
    <location>
        <begin position="189"/>
        <end position="209"/>
    </location>
</feature>
<feature type="transmembrane region" description="Helical" evidence="1">
    <location>
        <begin position="280"/>
        <end position="300"/>
    </location>
</feature>
<keyword evidence="1" id="KW-1133">Transmembrane helix</keyword>
<protein>
    <submittedName>
        <fullName evidence="4">Aste57867_13123 protein</fullName>
    </submittedName>
</protein>
<dbReference type="EMBL" id="CAADRA010005454">
    <property type="protein sequence ID" value="VFT89965.1"/>
    <property type="molecule type" value="Genomic_DNA"/>
</dbReference>
<evidence type="ECO:0000256" key="1">
    <source>
        <dbReference type="SAM" id="Phobius"/>
    </source>
</evidence>
<dbReference type="InterPro" id="IPR013099">
    <property type="entry name" value="K_chnl_dom"/>
</dbReference>
<dbReference type="PANTHER" id="PTHR10153">
    <property type="entry name" value="SMALL CONDUCTANCE CALCIUM-ACTIVATED POTASSIUM CHANNEL"/>
    <property type="match status" value="1"/>
</dbReference>
<proteinExistence type="predicted"/>
<reference evidence="4 5" key="1">
    <citation type="submission" date="2019-03" db="EMBL/GenBank/DDBJ databases">
        <authorList>
            <person name="Gaulin E."/>
            <person name="Dumas B."/>
        </authorList>
    </citation>
    <scope>NUCLEOTIDE SEQUENCE [LARGE SCALE GENOMIC DNA]</scope>
    <source>
        <strain evidence="4">CBS 568.67</strain>
    </source>
</reference>
<dbReference type="Proteomes" id="UP000332933">
    <property type="component" value="Unassembled WGS sequence"/>
</dbReference>
<feature type="transmembrane region" description="Helical" evidence="1">
    <location>
        <begin position="64"/>
        <end position="82"/>
    </location>
</feature>
<dbReference type="Gene3D" id="1.10.287.70">
    <property type="match status" value="1"/>
</dbReference>
<feature type="transmembrane region" description="Helical" evidence="1">
    <location>
        <begin position="312"/>
        <end position="337"/>
    </location>
</feature>
<accession>A0A485KYZ8</accession>
<feature type="transmembrane region" description="Helical" evidence="1">
    <location>
        <begin position="221"/>
        <end position="246"/>
    </location>
</feature>
<keyword evidence="5" id="KW-1185">Reference proteome</keyword>
<feature type="transmembrane region" description="Helical" evidence="1">
    <location>
        <begin position="88"/>
        <end position="107"/>
    </location>
</feature>
<dbReference type="GO" id="GO:0016020">
    <property type="term" value="C:membrane"/>
    <property type="evidence" value="ECO:0007669"/>
    <property type="project" value="InterPro"/>
</dbReference>
<evidence type="ECO:0000313" key="5">
    <source>
        <dbReference type="Proteomes" id="UP000332933"/>
    </source>
</evidence>
<dbReference type="Pfam" id="PF07885">
    <property type="entry name" value="Ion_trans_2"/>
    <property type="match status" value="1"/>
</dbReference>
<reference evidence="3" key="2">
    <citation type="submission" date="2019-06" db="EMBL/GenBank/DDBJ databases">
        <title>Genomics analysis of Aphanomyces spp. identifies a new class of oomycete effector associated with host adaptation.</title>
        <authorList>
            <person name="Gaulin E."/>
        </authorList>
    </citation>
    <scope>NUCLEOTIDE SEQUENCE</scope>
    <source>
        <strain evidence="3">CBS 578.67</strain>
    </source>
</reference>